<proteinExistence type="predicted"/>
<keyword evidence="2" id="KW-0805">Transcription regulation</keyword>
<dbReference type="InterPro" id="IPR003313">
    <property type="entry name" value="AraC-bd"/>
</dbReference>
<gene>
    <name evidence="6" type="ordered locus">Msip34_2747</name>
</gene>
<evidence type="ECO:0000256" key="1">
    <source>
        <dbReference type="ARBA" id="ARBA00022491"/>
    </source>
</evidence>
<reference evidence="7" key="1">
    <citation type="submission" date="2009-07" db="EMBL/GenBank/DDBJ databases">
        <title>Complete sequence of chromosome of Methylovorus sp. SIP3-4.</title>
        <authorList>
            <person name="Lucas S."/>
            <person name="Copeland A."/>
            <person name="Lapidus A."/>
            <person name="Glavina del Rio T."/>
            <person name="Tice H."/>
            <person name="Bruce D."/>
            <person name="Goodwin L."/>
            <person name="Pitluck S."/>
            <person name="Clum A."/>
            <person name="Larimer F."/>
            <person name="Land M."/>
            <person name="Hauser L."/>
            <person name="Kyrpides N."/>
            <person name="Mikhailova N."/>
            <person name="Kayluzhnaya M."/>
            <person name="Chistoserdova L."/>
        </authorList>
    </citation>
    <scope>NUCLEOTIDE SEQUENCE [LARGE SCALE GENOMIC DNA]</scope>
    <source>
        <strain evidence="7">SIP3-4</strain>
    </source>
</reference>
<dbReference type="Pfam" id="PF02311">
    <property type="entry name" value="AraC_binding"/>
    <property type="match status" value="1"/>
</dbReference>
<evidence type="ECO:0000313" key="6">
    <source>
        <dbReference type="EMBL" id="ACT51984.1"/>
    </source>
</evidence>
<evidence type="ECO:0000256" key="4">
    <source>
        <dbReference type="ARBA" id="ARBA00023163"/>
    </source>
</evidence>
<dbReference type="PANTHER" id="PTHR11019">
    <property type="entry name" value="HTH-TYPE TRANSCRIPTIONAL REGULATOR NIMR"/>
    <property type="match status" value="1"/>
</dbReference>
<dbReference type="SUPFAM" id="SSF51182">
    <property type="entry name" value="RmlC-like cupins"/>
    <property type="match status" value="1"/>
</dbReference>
<evidence type="ECO:0000256" key="2">
    <source>
        <dbReference type="ARBA" id="ARBA00023015"/>
    </source>
</evidence>
<dbReference type="Proteomes" id="UP000002743">
    <property type="component" value="Chromosome"/>
</dbReference>
<dbReference type="SUPFAM" id="SSF46689">
    <property type="entry name" value="Homeodomain-like"/>
    <property type="match status" value="1"/>
</dbReference>
<dbReference type="GO" id="GO:0043565">
    <property type="term" value="F:sequence-specific DNA binding"/>
    <property type="evidence" value="ECO:0007669"/>
    <property type="project" value="InterPro"/>
</dbReference>
<reference evidence="6 7" key="2">
    <citation type="journal article" date="2011" name="J. Bacteriol.">
        <title>Genomes of three methylotrophs from a single niche uncover genetic and metabolic divergence of Methylophilaceae.</title>
        <authorList>
            <person name="Lapidus A."/>
            <person name="Clum A."/>
            <person name="Labutti K."/>
            <person name="Kaluzhnaya M.G."/>
            <person name="Lim S."/>
            <person name="Beck D.A."/>
            <person name="Glavina Del Rio T."/>
            <person name="Nolan M."/>
            <person name="Mavromatis K."/>
            <person name="Huntemann M."/>
            <person name="Lucas S."/>
            <person name="Lidstrom M.E."/>
            <person name="Ivanova N."/>
            <person name="Chistoserdova L."/>
        </authorList>
    </citation>
    <scope>NUCLEOTIDE SEQUENCE [LARGE SCALE GENOMIC DNA]</scope>
    <source>
        <strain evidence="6 7">SIP3-4</strain>
    </source>
</reference>
<protein>
    <submittedName>
        <fullName evidence="6">Transcriptional regulator, AraC family</fullName>
    </submittedName>
</protein>
<accession>C6XBL4</accession>
<dbReference type="InterPro" id="IPR011051">
    <property type="entry name" value="RmlC_Cupin_sf"/>
</dbReference>
<dbReference type="InterPro" id="IPR009057">
    <property type="entry name" value="Homeodomain-like_sf"/>
</dbReference>
<feature type="domain" description="HTH araC/xylS-type" evidence="5">
    <location>
        <begin position="170"/>
        <end position="267"/>
    </location>
</feature>
<dbReference type="PANTHER" id="PTHR11019:SF159">
    <property type="entry name" value="TRANSCRIPTIONAL REGULATOR-RELATED"/>
    <property type="match status" value="1"/>
</dbReference>
<keyword evidence="4" id="KW-0804">Transcription</keyword>
<dbReference type="SMART" id="SM00342">
    <property type="entry name" value="HTH_ARAC"/>
    <property type="match status" value="1"/>
</dbReference>
<evidence type="ECO:0000313" key="7">
    <source>
        <dbReference type="Proteomes" id="UP000002743"/>
    </source>
</evidence>
<dbReference type="HOGENOM" id="CLU_000445_87_4_4"/>
<organism evidence="6 7">
    <name type="scientific">Methylovorus glucosotrophus (strain SIP3-4)</name>
    <dbReference type="NCBI Taxonomy" id="582744"/>
    <lineage>
        <taxon>Bacteria</taxon>
        <taxon>Pseudomonadati</taxon>
        <taxon>Pseudomonadota</taxon>
        <taxon>Betaproteobacteria</taxon>
        <taxon>Nitrosomonadales</taxon>
        <taxon>Methylophilaceae</taxon>
        <taxon>Methylovorus</taxon>
    </lineage>
</organism>
<dbReference type="Gene3D" id="2.60.120.10">
    <property type="entry name" value="Jelly Rolls"/>
    <property type="match status" value="1"/>
</dbReference>
<keyword evidence="7" id="KW-1185">Reference proteome</keyword>
<dbReference type="STRING" id="582744.Msip34_2747"/>
<evidence type="ECO:0000256" key="3">
    <source>
        <dbReference type="ARBA" id="ARBA00023125"/>
    </source>
</evidence>
<dbReference type="eggNOG" id="COG1917">
    <property type="taxonomic scope" value="Bacteria"/>
</dbReference>
<name>C6XBL4_METGS</name>
<dbReference type="EMBL" id="CP001674">
    <property type="protein sequence ID" value="ACT51984.1"/>
    <property type="molecule type" value="Genomic_DNA"/>
</dbReference>
<dbReference type="Gene3D" id="1.10.10.60">
    <property type="entry name" value="Homeodomain-like"/>
    <property type="match status" value="1"/>
</dbReference>
<dbReference type="GO" id="GO:0003700">
    <property type="term" value="F:DNA-binding transcription factor activity"/>
    <property type="evidence" value="ECO:0007669"/>
    <property type="project" value="InterPro"/>
</dbReference>
<dbReference type="CDD" id="cd06124">
    <property type="entry name" value="cupin_NimR-like_N"/>
    <property type="match status" value="1"/>
</dbReference>
<dbReference type="eggNOG" id="COG2207">
    <property type="taxonomic scope" value="Bacteria"/>
</dbReference>
<dbReference type="AlphaFoldDB" id="C6XBL4"/>
<evidence type="ECO:0000259" key="5">
    <source>
        <dbReference type="PROSITE" id="PS01124"/>
    </source>
</evidence>
<keyword evidence="1" id="KW-0678">Repressor</keyword>
<sequence length="271" mass="30332">MPIISSLPDHIWKTLALSADPDTSDRPVVALSVDHAKGQSVQTHTHERGQLMFVVSGSMRITTREGTWVTPPGRAFWIPAGIHHSVVYPQPARLHTAYIRHDLLHGLPARCRVLKLSPLLRELVIRAAASGWEYTDDSPQARLMQVLIDQIAEEKEAPLFLPEARDHRVRRVTQALQENPGDTRPLEQWCHLAGASSRTLSRLFMQDTGMTFTAWRQQLCLISAVELLLEGQSVTQIALRLGYASTGSFTSMFSRVMGAPPTAYLNRWEQA</sequence>
<dbReference type="InterPro" id="IPR018060">
    <property type="entry name" value="HTH_AraC"/>
</dbReference>
<dbReference type="Pfam" id="PF12833">
    <property type="entry name" value="HTH_18"/>
    <property type="match status" value="1"/>
</dbReference>
<dbReference type="KEGG" id="mei:Msip34_2747"/>
<dbReference type="FunFam" id="1.10.10.60:FF:000132">
    <property type="entry name" value="AraC family transcriptional regulator"/>
    <property type="match status" value="1"/>
</dbReference>
<dbReference type="PROSITE" id="PS01124">
    <property type="entry name" value="HTH_ARAC_FAMILY_2"/>
    <property type="match status" value="1"/>
</dbReference>
<dbReference type="InterPro" id="IPR014710">
    <property type="entry name" value="RmlC-like_jellyroll"/>
</dbReference>
<keyword evidence="3" id="KW-0238">DNA-binding</keyword>